<keyword evidence="2" id="KW-1185">Reference proteome</keyword>
<reference evidence="1" key="1">
    <citation type="submission" date="2022-10" db="EMBL/GenBank/DDBJ databases">
        <authorList>
            <person name="Kim H.S."/>
            <person name="Kim J.-S."/>
            <person name="Suh M.K."/>
            <person name="Eom M.K."/>
            <person name="Lee J.-S."/>
        </authorList>
    </citation>
    <scope>NUCLEOTIDE SEQUENCE</scope>
    <source>
        <strain evidence="1">LIP-5</strain>
    </source>
</reference>
<dbReference type="EMBL" id="JAOTPL010000010">
    <property type="protein sequence ID" value="MCU7694564.1"/>
    <property type="molecule type" value="Genomic_DNA"/>
</dbReference>
<evidence type="ECO:0000313" key="2">
    <source>
        <dbReference type="Proteomes" id="UP001209317"/>
    </source>
</evidence>
<dbReference type="InterPro" id="IPR053810">
    <property type="entry name" value="DUF6952"/>
</dbReference>
<comment type="caution">
    <text evidence="1">The sequence shown here is derived from an EMBL/GenBank/DDBJ whole genome shotgun (WGS) entry which is preliminary data.</text>
</comment>
<accession>A0AAE3IMY2</accession>
<proteinExistence type="predicted"/>
<dbReference type="RefSeq" id="WP_263038049.1">
    <property type="nucleotide sequence ID" value="NZ_JAOTPL010000010.1"/>
</dbReference>
<name>A0AAE3IMY2_9BACT</name>
<evidence type="ECO:0000313" key="1">
    <source>
        <dbReference type="EMBL" id="MCU7694564.1"/>
    </source>
</evidence>
<organism evidence="1 2">
    <name type="scientific">Haoranjiania flava</name>
    <dbReference type="NCBI Taxonomy" id="1856322"/>
    <lineage>
        <taxon>Bacteria</taxon>
        <taxon>Pseudomonadati</taxon>
        <taxon>Bacteroidota</taxon>
        <taxon>Chitinophagia</taxon>
        <taxon>Chitinophagales</taxon>
        <taxon>Chitinophagaceae</taxon>
        <taxon>Haoranjiania</taxon>
    </lineage>
</organism>
<sequence length="82" mass="9032">MKLPIIRQLYQTVEPGKLEAAAEVLESFSDFRGVSDEELNVAGELMTNIFGAIEVHRLVKEGKKESEALNAFAQKVLGAIDK</sequence>
<dbReference type="Proteomes" id="UP001209317">
    <property type="component" value="Unassembled WGS sequence"/>
</dbReference>
<dbReference type="Pfam" id="PF22264">
    <property type="entry name" value="DUF6952"/>
    <property type="match status" value="1"/>
</dbReference>
<protein>
    <submittedName>
        <fullName evidence="1">Uncharacterized protein</fullName>
    </submittedName>
</protein>
<gene>
    <name evidence="1" type="ORF">OD355_08555</name>
</gene>
<dbReference type="AlphaFoldDB" id="A0AAE3IMY2"/>